<reference evidence="17" key="1">
    <citation type="submission" date="2016-04" db="EMBL/GenBank/DDBJ databases">
        <title>Mitochondria of beetle species.</title>
        <authorList>
            <person name="Hunter A."/>
            <person name="Moriniere J."/>
            <person name="Tang P."/>
            <person name="Linard B."/>
            <person name="Crampton-Platt A."/>
            <person name="Vogler A.P."/>
        </authorList>
    </citation>
    <scope>NUCLEOTIDE SEQUENCE</scope>
</reference>
<evidence type="ECO:0000256" key="10">
    <source>
        <dbReference type="ARBA" id="ARBA00022989"/>
    </source>
</evidence>
<keyword evidence="13 16" id="KW-0472">Membrane</keyword>
<proteinExistence type="inferred from homology"/>
<evidence type="ECO:0000256" key="14">
    <source>
        <dbReference type="ARBA" id="ARBA00031019"/>
    </source>
</evidence>
<comment type="catalytic activity">
    <reaction evidence="15">
        <text>a ubiquinone + NADH + 5 H(+)(in) = a ubiquinol + NAD(+) + 4 H(+)(out)</text>
        <dbReference type="Rhea" id="RHEA:29091"/>
        <dbReference type="Rhea" id="RHEA-COMP:9565"/>
        <dbReference type="Rhea" id="RHEA-COMP:9566"/>
        <dbReference type="ChEBI" id="CHEBI:15378"/>
        <dbReference type="ChEBI" id="CHEBI:16389"/>
        <dbReference type="ChEBI" id="CHEBI:17976"/>
        <dbReference type="ChEBI" id="CHEBI:57540"/>
        <dbReference type="ChEBI" id="CHEBI:57945"/>
        <dbReference type="EC" id="7.1.1.2"/>
    </reaction>
</comment>
<dbReference type="InterPro" id="IPR050269">
    <property type="entry name" value="ComplexI_Subunit6"/>
</dbReference>
<keyword evidence="10 16" id="KW-1133">Transmembrane helix</keyword>
<gene>
    <name evidence="17" type="primary">nad6</name>
</gene>
<dbReference type="EC" id="7.1.1.2" evidence="3"/>
<comment type="subcellular location">
    <subcellularLocation>
        <location evidence="1">Mitochondrion membrane</location>
        <topology evidence="1">Multi-pass membrane protein</topology>
    </subcellularLocation>
</comment>
<evidence type="ECO:0000256" key="6">
    <source>
        <dbReference type="ARBA" id="ARBA00022660"/>
    </source>
</evidence>
<evidence type="ECO:0000256" key="3">
    <source>
        <dbReference type="ARBA" id="ARBA00012944"/>
    </source>
</evidence>
<evidence type="ECO:0000256" key="16">
    <source>
        <dbReference type="SAM" id="Phobius"/>
    </source>
</evidence>
<keyword evidence="7 16" id="KW-0812">Transmembrane</keyword>
<accession>A0A343C359</accession>
<feature type="transmembrane region" description="Helical" evidence="16">
    <location>
        <begin position="12"/>
        <end position="34"/>
    </location>
</feature>
<protein>
    <recommendedName>
        <fullName evidence="4">NADH-ubiquinone oxidoreductase chain 6</fullName>
        <ecNumber evidence="3">7.1.1.2</ecNumber>
    </recommendedName>
    <alternativeName>
        <fullName evidence="14">NADH dehydrogenase subunit 6</fullName>
    </alternativeName>
</protein>
<comment type="similarity">
    <text evidence="2">Belongs to the complex I subunit 6 family.</text>
</comment>
<name>A0A343C359_9CUCU</name>
<feature type="transmembrane region" description="Helical" evidence="16">
    <location>
        <begin position="46"/>
        <end position="66"/>
    </location>
</feature>
<evidence type="ECO:0000256" key="9">
    <source>
        <dbReference type="ARBA" id="ARBA00022982"/>
    </source>
</evidence>
<dbReference type="GO" id="GO:0031966">
    <property type="term" value="C:mitochondrial membrane"/>
    <property type="evidence" value="ECO:0007669"/>
    <property type="project" value="UniProtKB-SubCell"/>
</dbReference>
<evidence type="ECO:0000256" key="1">
    <source>
        <dbReference type="ARBA" id="ARBA00004225"/>
    </source>
</evidence>
<evidence type="ECO:0000256" key="2">
    <source>
        <dbReference type="ARBA" id="ARBA00005698"/>
    </source>
</evidence>
<dbReference type="EMBL" id="KX087307">
    <property type="protein sequence ID" value="ARH54452.1"/>
    <property type="molecule type" value="Genomic_DNA"/>
</dbReference>
<dbReference type="GO" id="GO:0008137">
    <property type="term" value="F:NADH dehydrogenase (ubiquinone) activity"/>
    <property type="evidence" value="ECO:0007669"/>
    <property type="project" value="UniProtKB-EC"/>
</dbReference>
<keyword evidence="6" id="KW-0679">Respiratory chain</keyword>
<keyword evidence="8" id="KW-1278">Translocase</keyword>
<dbReference type="PANTHER" id="PTHR11435">
    <property type="entry name" value="NADH UBIQUINONE OXIDOREDUCTASE SUBUNIT ND6"/>
    <property type="match status" value="1"/>
</dbReference>
<evidence type="ECO:0000256" key="5">
    <source>
        <dbReference type="ARBA" id="ARBA00022448"/>
    </source>
</evidence>
<evidence type="ECO:0000256" key="11">
    <source>
        <dbReference type="ARBA" id="ARBA00023027"/>
    </source>
</evidence>
<evidence type="ECO:0000256" key="4">
    <source>
        <dbReference type="ARBA" id="ARBA00021095"/>
    </source>
</evidence>
<keyword evidence="11" id="KW-0520">NAD</keyword>
<evidence type="ECO:0000256" key="13">
    <source>
        <dbReference type="ARBA" id="ARBA00023136"/>
    </source>
</evidence>
<keyword evidence="5" id="KW-0813">Transport</keyword>
<evidence type="ECO:0000256" key="15">
    <source>
        <dbReference type="ARBA" id="ARBA00049551"/>
    </source>
</evidence>
<geneLocation type="mitochondrion" evidence="17"/>
<dbReference type="AlphaFoldDB" id="A0A343C359"/>
<evidence type="ECO:0000313" key="17">
    <source>
        <dbReference type="EMBL" id="ARH54452.1"/>
    </source>
</evidence>
<keyword evidence="12 17" id="KW-0496">Mitochondrion</keyword>
<evidence type="ECO:0000256" key="8">
    <source>
        <dbReference type="ARBA" id="ARBA00022967"/>
    </source>
</evidence>
<sequence length="167" mass="19974">MNLFIMNLFLSILFLMIYHPLSMGLILLLQTLIISLITSNFFMNFWFSYILFLIMIGGMLILFIYMTSIASNEKFHISMNTYFFMQFFIILLLTLNPKFFLPLFNMNMLNNELLMLNKNMMMNISMNKFFFYPFSLILLFIIIYLFFALIIITKITNLNMGPLRQMN</sequence>
<evidence type="ECO:0000256" key="12">
    <source>
        <dbReference type="ARBA" id="ARBA00023128"/>
    </source>
</evidence>
<feature type="transmembrane region" description="Helical" evidence="16">
    <location>
        <begin position="87"/>
        <end position="109"/>
    </location>
</feature>
<evidence type="ECO:0000256" key="7">
    <source>
        <dbReference type="ARBA" id="ARBA00022692"/>
    </source>
</evidence>
<organism evidence="17">
    <name type="scientific">Lissodema cursor</name>
    <dbReference type="NCBI Taxonomy" id="1586495"/>
    <lineage>
        <taxon>Eukaryota</taxon>
        <taxon>Metazoa</taxon>
        <taxon>Ecdysozoa</taxon>
        <taxon>Arthropoda</taxon>
        <taxon>Hexapoda</taxon>
        <taxon>Insecta</taxon>
        <taxon>Pterygota</taxon>
        <taxon>Neoptera</taxon>
        <taxon>Endopterygota</taxon>
        <taxon>Coleoptera</taxon>
        <taxon>Polyphaga</taxon>
        <taxon>Cucujiformia</taxon>
        <taxon>Salpingidae</taxon>
        <taxon>Lissodema</taxon>
    </lineage>
</organism>
<keyword evidence="9" id="KW-0249">Electron transport</keyword>
<dbReference type="PANTHER" id="PTHR11435:SF1">
    <property type="entry name" value="NADH-UBIQUINONE OXIDOREDUCTASE CHAIN 6"/>
    <property type="match status" value="1"/>
</dbReference>
<feature type="transmembrane region" description="Helical" evidence="16">
    <location>
        <begin position="129"/>
        <end position="152"/>
    </location>
</feature>